<reference evidence="4" key="1">
    <citation type="submission" date="2016-11" db="EMBL/GenBank/DDBJ databases">
        <authorList>
            <person name="Varghese N."/>
            <person name="Submissions S."/>
        </authorList>
    </citation>
    <scope>NUCLEOTIDE SEQUENCE [LARGE SCALE GENOMIC DNA]</scope>
    <source>
        <strain evidence="4">ACAM 48</strain>
    </source>
</reference>
<proteinExistence type="predicted"/>
<dbReference type="Pfam" id="PF03544">
    <property type="entry name" value="TonB_C"/>
    <property type="match status" value="1"/>
</dbReference>
<dbReference type="InterPro" id="IPR037682">
    <property type="entry name" value="TonB_C"/>
</dbReference>
<dbReference type="OrthoDB" id="9812355at2"/>
<evidence type="ECO:0000313" key="4">
    <source>
        <dbReference type="Proteomes" id="UP000190235"/>
    </source>
</evidence>
<name>A0A1M7P056_9FLAO</name>
<dbReference type="EMBL" id="LT670848">
    <property type="protein sequence ID" value="SHN09821.1"/>
    <property type="molecule type" value="Genomic_DNA"/>
</dbReference>
<dbReference type="Gene3D" id="3.30.1150.10">
    <property type="match status" value="1"/>
</dbReference>
<organism evidence="3 4">
    <name type="scientific">Salegentibacter salegens</name>
    <dbReference type="NCBI Taxonomy" id="143223"/>
    <lineage>
        <taxon>Bacteria</taxon>
        <taxon>Pseudomonadati</taxon>
        <taxon>Bacteroidota</taxon>
        <taxon>Flavobacteriia</taxon>
        <taxon>Flavobacteriales</taxon>
        <taxon>Flavobacteriaceae</taxon>
        <taxon>Salegentibacter</taxon>
    </lineage>
</organism>
<dbReference type="AlphaFoldDB" id="A0A1M7P056"/>
<evidence type="ECO:0000313" key="3">
    <source>
        <dbReference type="EMBL" id="SHN09821.1"/>
    </source>
</evidence>
<dbReference type="GO" id="GO:0055085">
    <property type="term" value="P:transmembrane transport"/>
    <property type="evidence" value="ECO:0007669"/>
    <property type="project" value="InterPro"/>
</dbReference>
<keyword evidence="1" id="KW-0732">Signal</keyword>
<gene>
    <name evidence="3" type="ORF">SAMN05878281_3591</name>
</gene>
<evidence type="ECO:0000256" key="1">
    <source>
        <dbReference type="SAM" id="SignalP"/>
    </source>
</evidence>
<dbReference type="PROSITE" id="PS52015">
    <property type="entry name" value="TONB_CTD"/>
    <property type="match status" value="1"/>
</dbReference>
<evidence type="ECO:0000259" key="2">
    <source>
        <dbReference type="PROSITE" id="PS52015"/>
    </source>
</evidence>
<feature type="signal peptide" evidence="1">
    <location>
        <begin position="1"/>
        <end position="19"/>
    </location>
</feature>
<feature type="domain" description="TonB C-terminal" evidence="2">
    <location>
        <begin position="153"/>
        <end position="242"/>
    </location>
</feature>
<accession>A0A1M7P056</accession>
<dbReference type="SUPFAM" id="SSF74653">
    <property type="entry name" value="TolA/TonB C-terminal domain"/>
    <property type="match status" value="1"/>
</dbReference>
<dbReference type="STRING" id="143223.SAMN05878281_3591"/>
<keyword evidence="4" id="KW-1185">Reference proteome</keyword>
<dbReference type="Gene3D" id="2.20.110.10">
    <property type="entry name" value="Histone H3 K4-specific methyltransferase SET7/9 N-terminal domain"/>
    <property type="match status" value="1"/>
</dbReference>
<feature type="chain" id="PRO_5012207059" evidence="1">
    <location>
        <begin position="20"/>
        <end position="242"/>
    </location>
</feature>
<protein>
    <submittedName>
        <fullName evidence="3">TonB family C-terminal domain-containing protein</fullName>
    </submittedName>
</protein>
<sequence length="242" mass="28543">MKNLYLSLIFTVISFSAFAQDTIYMDNKYQDLDTKEGAEYFKIITPTPDQKYDFLRTTYFIDGTKKAEHTYDLRGKTKVYDGLHKQFYKSGELFYQLPFKNGKKHGTLIAYWENGDLRRKDVFKRDKLKKGQVWNEKGEEIEYFEYHIPASYPGGEKRLYSFLQENINIPQEHDKDMEVKVVLMFTINPDGDLSEIKIVDGAPHRYNAEAVRVLTKMPKWNPTKRFGEPIATRYALPIIFRK</sequence>
<dbReference type="Proteomes" id="UP000190235">
    <property type="component" value="Chromosome I"/>
</dbReference>
<dbReference type="RefSeq" id="WP_079736461.1">
    <property type="nucleotide sequence ID" value="NZ_LT670848.1"/>
</dbReference>
<dbReference type="SUPFAM" id="SSF82185">
    <property type="entry name" value="Histone H3 K4-specific methyltransferase SET7/9 N-terminal domain"/>
    <property type="match status" value="1"/>
</dbReference>